<gene>
    <name evidence="5" type="ORF">HPP92_002294</name>
    <name evidence="6" type="ORF">HPP92_002300</name>
</gene>
<organism evidence="6 7">
    <name type="scientific">Vanilla planifolia</name>
    <name type="common">Vanilla</name>
    <dbReference type="NCBI Taxonomy" id="51239"/>
    <lineage>
        <taxon>Eukaryota</taxon>
        <taxon>Viridiplantae</taxon>
        <taxon>Streptophyta</taxon>
        <taxon>Embryophyta</taxon>
        <taxon>Tracheophyta</taxon>
        <taxon>Spermatophyta</taxon>
        <taxon>Magnoliopsida</taxon>
        <taxon>Liliopsida</taxon>
        <taxon>Asparagales</taxon>
        <taxon>Orchidaceae</taxon>
        <taxon>Vanilloideae</taxon>
        <taxon>Vanilleae</taxon>
        <taxon>Vanilla</taxon>
    </lineage>
</organism>
<evidence type="ECO:0000256" key="2">
    <source>
        <dbReference type="ARBA" id="ARBA00022449"/>
    </source>
</evidence>
<evidence type="ECO:0000313" key="5">
    <source>
        <dbReference type="EMBL" id="KAG0502222.1"/>
    </source>
</evidence>
<name>A0A835S452_VANPL</name>
<reference evidence="6 7" key="1">
    <citation type="journal article" date="2020" name="Nat. Food">
        <title>A phased Vanilla planifolia genome enables genetic improvement of flavour and production.</title>
        <authorList>
            <person name="Hasing T."/>
            <person name="Tang H."/>
            <person name="Brym M."/>
            <person name="Khazi F."/>
            <person name="Huang T."/>
            <person name="Chambers A.H."/>
        </authorList>
    </citation>
    <scope>NUCLEOTIDE SEQUENCE [LARGE SCALE GENOMIC DNA]</scope>
    <source>
        <tissue evidence="6">Leaf</tissue>
    </source>
</reference>
<dbReference type="OrthoDB" id="1654420at2759"/>
<dbReference type="PANTHER" id="PTHR16254">
    <property type="entry name" value="POTASSIUM/PROTON ANTIPORTER-RELATED"/>
    <property type="match status" value="1"/>
</dbReference>
<evidence type="ECO:0000313" key="7">
    <source>
        <dbReference type="Proteomes" id="UP000639772"/>
    </source>
</evidence>
<keyword evidence="1" id="KW-0813">Transport</keyword>
<evidence type="ECO:0000313" key="6">
    <source>
        <dbReference type="EMBL" id="KAG0502228.1"/>
    </source>
</evidence>
<accession>A0A835S452</accession>
<evidence type="ECO:0000256" key="4">
    <source>
        <dbReference type="SAM" id="Phobius"/>
    </source>
</evidence>
<evidence type="ECO:0000256" key="1">
    <source>
        <dbReference type="ARBA" id="ARBA00022448"/>
    </source>
</evidence>
<dbReference type="EMBL" id="JADCNM010000001">
    <property type="protein sequence ID" value="KAG0502222.1"/>
    <property type="molecule type" value="Genomic_DNA"/>
</dbReference>
<keyword evidence="4" id="KW-0812">Transmembrane</keyword>
<keyword evidence="2" id="KW-0050">Antiport</keyword>
<dbReference type="PANTHER" id="PTHR16254:SF20">
    <property type="entry name" value="K(+) EFFLUX ANTIPORTER 5"/>
    <property type="match status" value="1"/>
</dbReference>
<dbReference type="EMBL" id="JADCNM010000001">
    <property type="protein sequence ID" value="KAG0502228.1"/>
    <property type="molecule type" value="Genomic_DNA"/>
</dbReference>
<dbReference type="GO" id="GO:0015386">
    <property type="term" value="F:potassium:proton antiporter activity"/>
    <property type="evidence" value="ECO:0007669"/>
    <property type="project" value="InterPro"/>
</dbReference>
<protein>
    <submittedName>
        <fullName evidence="6">Uncharacterized protein</fullName>
    </submittedName>
</protein>
<proteinExistence type="predicted"/>
<dbReference type="InterPro" id="IPR045158">
    <property type="entry name" value="KEA4/5/6-like"/>
</dbReference>
<keyword evidence="4" id="KW-1133">Transmembrane helix</keyword>
<dbReference type="AlphaFoldDB" id="A0A835S452"/>
<feature type="transmembrane region" description="Helical" evidence="4">
    <location>
        <begin position="12"/>
        <end position="34"/>
    </location>
</feature>
<evidence type="ECO:0000256" key="3">
    <source>
        <dbReference type="ARBA" id="ARBA00023065"/>
    </source>
</evidence>
<comment type="caution">
    <text evidence="6">The sequence shown here is derived from an EMBL/GenBank/DDBJ whole genome shotgun (WGS) entry which is preliminary data.</text>
</comment>
<sequence>MLIHVQFLWNHANILLASVILVVIVKAITVTGVVKVFAYSFRTSFSVGNIDSALLIQHILNIKSKFVFLDPTLLFQFVPIIGGSFVGTDWRICICTIEPCFKSSSC</sequence>
<keyword evidence="4" id="KW-0472">Membrane</keyword>
<keyword evidence="3" id="KW-0406">Ion transport</keyword>
<dbReference type="Proteomes" id="UP000639772">
    <property type="component" value="Chromosome 1"/>
</dbReference>